<proteinExistence type="inferred from homology"/>
<comment type="pathway">
    <text evidence="5">Carbohydrate biosynthesis; dTDP-L-rhamnose biosynthesis.</text>
</comment>
<organism evidence="6 7">
    <name type="scientific">Acidocella aquatica</name>
    <dbReference type="NCBI Taxonomy" id="1922313"/>
    <lineage>
        <taxon>Bacteria</taxon>
        <taxon>Pseudomonadati</taxon>
        <taxon>Pseudomonadota</taxon>
        <taxon>Alphaproteobacteria</taxon>
        <taxon>Acetobacterales</taxon>
        <taxon>Acidocellaceae</taxon>
        <taxon>Acidocella</taxon>
    </lineage>
</organism>
<dbReference type="RefSeq" id="WP_284258737.1">
    <property type="nucleotide sequence ID" value="NZ_BSOS01000073.1"/>
</dbReference>
<evidence type="ECO:0000256" key="5">
    <source>
        <dbReference type="RuleBase" id="RU364069"/>
    </source>
</evidence>
<dbReference type="Gene3D" id="2.60.120.10">
    <property type="entry name" value="Jelly Rolls"/>
    <property type="match status" value="1"/>
</dbReference>
<comment type="caution">
    <text evidence="6">The sequence shown here is derived from an EMBL/GenBank/DDBJ whole genome shotgun (WGS) entry which is preliminary data.</text>
</comment>
<dbReference type="EMBL" id="BSOS01000073">
    <property type="protein sequence ID" value="GLR67934.1"/>
    <property type="molecule type" value="Genomic_DNA"/>
</dbReference>
<name>A0ABQ6ACV2_9PROT</name>
<dbReference type="PANTHER" id="PTHR21047">
    <property type="entry name" value="DTDP-6-DEOXY-D-GLUCOSE-3,5 EPIMERASE"/>
    <property type="match status" value="1"/>
</dbReference>
<accession>A0ABQ6ACV2</accession>
<keyword evidence="7" id="KW-1185">Reference proteome</keyword>
<dbReference type="InterPro" id="IPR000888">
    <property type="entry name" value="RmlC-like"/>
</dbReference>
<comment type="subunit">
    <text evidence="5">Homodimer.</text>
</comment>
<dbReference type="EC" id="5.1.3.13" evidence="3 5"/>
<dbReference type="CDD" id="cd00438">
    <property type="entry name" value="cupin_RmlC"/>
    <property type="match status" value="1"/>
</dbReference>
<comment type="catalytic activity">
    <reaction evidence="1 5">
        <text>dTDP-4-dehydro-6-deoxy-alpha-D-glucose = dTDP-4-dehydro-beta-L-rhamnose</text>
        <dbReference type="Rhea" id="RHEA:16969"/>
        <dbReference type="ChEBI" id="CHEBI:57649"/>
        <dbReference type="ChEBI" id="CHEBI:62830"/>
        <dbReference type="EC" id="5.1.3.13"/>
    </reaction>
</comment>
<sequence length="186" mass="20585">MKIEPLNIPEVLLITPPKFGDSRGFFSETWSAAKLGAQGFNEHFVQDNHSLSAQPGTIRGLHCQLAPSIQGKLVRVIKGAIWDVAVDIRHGSPTYGKYAAAILSEANWAQLWIPGGFLHGFCTIEPNTEVIYKVTGDYDRAAERAVIWNDPTLALPWPVEPGKALLSDKDMVAPRLADCEPWFNYK</sequence>
<dbReference type="SUPFAM" id="SSF51182">
    <property type="entry name" value="RmlC-like cupins"/>
    <property type="match status" value="1"/>
</dbReference>
<reference evidence="7" key="1">
    <citation type="journal article" date="2019" name="Int. J. Syst. Evol. Microbiol.">
        <title>The Global Catalogue of Microorganisms (GCM) 10K type strain sequencing project: providing services to taxonomists for standard genome sequencing and annotation.</title>
        <authorList>
            <consortium name="The Broad Institute Genomics Platform"/>
            <consortium name="The Broad Institute Genome Sequencing Center for Infectious Disease"/>
            <person name="Wu L."/>
            <person name="Ma J."/>
        </authorList>
    </citation>
    <scope>NUCLEOTIDE SEQUENCE [LARGE SCALE GENOMIC DNA]</scope>
    <source>
        <strain evidence="7">NBRC 112502</strain>
    </source>
</reference>
<evidence type="ECO:0000313" key="7">
    <source>
        <dbReference type="Proteomes" id="UP001156641"/>
    </source>
</evidence>
<dbReference type="PANTHER" id="PTHR21047:SF2">
    <property type="entry name" value="THYMIDINE DIPHOSPHO-4-KETO-RHAMNOSE 3,5-EPIMERASE"/>
    <property type="match status" value="1"/>
</dbReference>
<comment type="function">
    <text evidence="2 5">Catalyzes the epimerization of the C3' and C5'positions of dTDP-6-deoxy-D-xylo-4-hexulose, forming dTDP-6-deoxy-L-lyxo-4-hexulose.</text>
</comment>
<evidence type="ECO:0000256" key="1">
    <source>
        <dbReference type="ARBA" id="ARBA00001298"/>
    </source>
</evidence>
<dbReference type="InterPro" id="IPR014710">
    <property type="entry name" value="RmlC-like_jellyroll"/>
</dbReference>
<comment type="similarity">
    <text evidence="5">Belongs to the dTDP-4-dehydrorhamnose 3,5-epimerase family.</text>
</comment>
<dbReference type="InterPro" id="IPR011051">
    <property type="entry name" value="RmlC_Cupin_sf"/>
</dbReference>
<dbReference type="NCBIfam" id="TIGR01221">
    <property type="entry name" value="rmlC"/>
    <property type="match status" value="1"/>
</dbReference>
<dbReference type="Proteomes" id="UP001156641">
    <property type="component" value="Unassembled WGS sequence"/>
</dbReference>
<evidence type="ECO:0000256" key="3">
    <source>
        <dbReference type="ARBA" id="ARBA00012098"/>
    </source>
</evidence>
<gene>
    <name evidence="6" type="ORF">GCM10010909_26150</name>
</gene>
<evidence type="ECO:0000256" key="4">
    <source>
        <dbReference type="ARBA" id="ARBA00019595"/>
    </source>
</evidence>
<keyword evidence="5" id="KW-0413">Isomerase</keyword>
<evidence type="ECO:0000256" key="2">
    <source>
        <dbReference type="ARBA" id="ARBA00001997"/>
    </source>
</evidence>
<evidence type="ECO:0000313" key="6">
    <source>
        <dbReference type="EMBL" id="GLR67934.1"/>
    </source>
</evidence>
<protein>
    <recommendedName>
        <fullName evidence="4 5">dTDP-4-dehydrorhamnose 3,5-epimerase</fullName>
        <ecNumber evidence="3 5">5.1.3.13</ecNumber>
    </recommendedName>
    <alternativeName>
        <fullName evidence="5">Thymidine diphospho-4-keto-rhamnose 3,5-epimerase</fullName>
    </alternativeName>
</protein>
<dbReference type="Pfam" id="PF00908">
    <property type="entry name" value="dTDP_sugar_isom"/>
    <property type="match status" value="1"/>
</dbReference>